<feature type="coiled-coil region" evidence="2">
    <location>
        <begin position="133"/>
        <end position="636"/>
    </location>
</feature>
<keyword evidence="6" id="KW-1185">Reference proteome</keyword>
<sequence>MSDGHRTPDLTGAPGSAMPMSDVEPSKKPSSILRTAFDDAALQSMEEEFQGILNELVGGDRSLEKLRTEYEKLHKALLKSHDSEKRLMQKCRELNSELMTNSAKVQAAMKLSEEDKNTISSLQKEIDKAWKMVDAAHEKEQRAKETIQSLRIEINNLSNLVEQGAGMSVGQEQDVNDLMNARTELTQERDKLLNDITEIRREFDINLIKQGDLKKEIQVSNDQILDLQEKINQLNNENAREAKKREQTELELKASKQNLDVKNAEAKSQSTLFEAQQQELKRTQQHLRQFKDDNVRLTKENQIIQVRLDNLRIQFNELVSNNEKLSSDFARRALDLKEKDDEINYLRKDRDNEQKKKDHAEKRLRLVEDQLADSEQKRETLRASALHLQQDLDRLQKHCEDLKTQAAGLTREREQLNKSCQKLIGDNQKQSDQMRSVDQSKRTLEQDISNYKDEAAKQRKIIVQLEKERDRYIKEAGDSMAQVLGFIEEMKKKDLYIFDHKKKIAELEARLTQQNNLYKAVKSDRALYSKNLIDSQDEIGEMKRKLKIMNHQIDQLKEEIQGKEQDLVRGQAECDKVKKEKEQFSATVEQLKKDATKKEEAYFNQQAEFERLNKQLSEANDERKKQMKQLQQVIAERDVLGTQLVRRNDELALLYEKMKIQQSTLNKGELQYKARLEDVRILKLELKKLRHEKGSLQDKVFNTNDLKRELFHIQRELIRERTRCRAMEEEMENPMNVHRWRKLEASDPSAFELIQKIQLLQKRLIQKTEEVVQKELLIQEKEKLYAELKRILARQPGPECAEQLSIYQETLKAKTKQLKSLAGEVNMYESQIDDYKYEIDKLNRQLTEVRQKYFHLKKKQTMIKEKERLSEMQQITTTINGITLQQPPPDLIQPHRSNEQPRFTGGGFNLKSIPKPPSDNA</sequence>
<protein>
    <recommendedName>
        <fullName evidence="4">Cilia- and flagella-associated protein 58 central coiled coil domain-containing protein</fullName>
    </recommendedName>
</protein>
<accession>A0A815UKR0</accession>
<evidence type="ECO:0000256" key="2">
    <source>
        <dbReference type="SAM" id="Coils"/>
    </source>
</evidence>
<evidence type="ECO:0000256" key="1">
    <source>
        <dbReference type="ARBA" id="ARBA00023054"/>
    </source>
</evidence>
<comment type="caution">
    <text evidence="5">The sequence shown here is derived from an EMBL/GenBank/DDBJ whole genome shotgun (WGS) entry which is preliminary data.</text>
</comment>
<dbReference type="AlphaFoldDB" id="A0A815UKR0"/>
<feature type="domain" description="Cilia- and flagella-associated protein 58 central coiled coil" evidence="4">
    <location>
        <begin position="406"/>
        <end position="696"/>
    </location>
</feature>
<evidence type="ECO:0000313" key="6">
    <source>
        <dbReference type="Proteomes" id="UP000663828"/>
    </source>
</evidence>
<dbReference type="Proteomes" id="UP000663828">
    <property type="component" value="Unassembled WGS sequence"/>
</dbReference>
<dbReference type="Gene3D" id="1.10.287.1490">
    <property type="match status" value="1"/>
</dbReference>
<feature type="region of interest" description="Disordered" evidence="3">
    <location>
        <begin position="1"/>
        <end position="29"/>
    </location>
</feature>
<organism evidence="5 6">
    <name type="scientific">Adineta ricciae</name>
    <name type="common">Rotifer</name>
    <dbReference type="NCBI Taxonomy" id="249248"/>
    <lineage>
        <taxon>Eukaryota</taxon>
        <taxon>Metazoa</taxon>
        <taxon>Spiralia</taxon>
        <taxon>Gnathifera</taxon>
        <taxon>Rotifera</taxon>
        <taxon>Eurotatoria</taxon>
        <taxon>Bdelloidea</taxon>
        <taxon>Adinetida</taxon>
        <taxon>Adinetidae</taxon>
        <taxon>Adineta</taxon>
    </lineage>
</organism>
<name>A0A815UKR0_ADIRI</name>
<dbReference type="InterPro" id="IPR049270">
    <property type="entry name" value="CFAP58_CC"/>
</dbReference>
<evidence type="ECO:0000259" key="4">
    <source>
        <dbReference type="Pfam" id="PF21771"/>
    </source>
</evidence>
<feature type="coiled-coil region" evidence="2">
    <location>
        <begin position="774"/>
        <end position="859"/>
    </location>
</feature>
<reference evidence="5" key="1">
    <citation type="submission" date="2021-02" db="EMBL/GenBank/DDBJ databases">
        <authorList>
            <person name="Nowell W R."/>
        </authorList>
    </citation>
    <scope>NUCLEOTIDE SEQUENCE</scope>
</reference>
<dbReference type="PANTHER" id="PTHR32083">
    <property type="entry name" value="CILIA AND FLAGELLA-ASSOCIATED PROTEIN 58-RELATED"/>
    <property type="match status" value="1"/>
</dbReference>
<dbReference type="GO" id="GO:0005856">
    <property type="term" value="C:cytoskeleton"/>
    <property type="evidence" value="ECO:0007669"/>
    <property type="project" value="TreeGrafter"/>
</dbReference>
<gene>
    <name evidence="5" type="ORF">XAT740_LOCUS40454</name>
</gene>
<dbReference type="Pfam" id="PF21771">
    <property type="entry name" value="CFAP58_CC"/>
    <property type="match status" value="1"/>
</dbReference>
<feature type="region of interest" description="Disordered" evidence="3">
    <location>
        <begin position="883"/>
        <end position="921"/>
    </location>
</feature>
<dbReference type="PANTHER" id="PTHR32083:SF0">
    <property type="entry name" value="CILIA AND FLAGELLA-ASSOCIATED PROTEIN 58"/>
    <property type="match status" value="1"/>
</dbReference>
<proteinExistence type="predicted"/>
<evidence type="ECO:0000256" key="3">
    <source>
        <dbReference type="SAM" id="MobiDB-lite"/>
    </source>
</evidence>
<dbReference type="EMBL" id="CAJNOR010004603">
    <property type="protein sequence ID" value="CAF1515214.1"/>
    <property type="molecule type" value="Genomic_DNA"/>
</dbReference>
<keyword evidence="1 2" id="KW-0175">Coiled coil</keyword>
<evidence type="ECO:0000313" key="5">
    <source>
        <dbReference type="EMBL" id="CAF1515214.1"/>
    </source>
</evidence>